<evidence type="ECO:0000313" key="3">
    <source>
        <dbReference type="Proteomes" id="UP000540698"/>
    </source>
</evidence>
<keyword evidence="1" id="KW-0812">Transmembrane</keyword>
<accession>A0A7X6LAJ7</accession>
<evidence type="ECO:0000313" key="2">
    <source>
        <dbReference type="EMBL" id="NKY30695.1"/>
    </source>
</evidence>
<dbReference type="AlphaFoldDB" id="A0A7X6LAJ7"/>
<gene>
    <name evidence="2" type="ORF">HGB38_31455</name>
</gene>
<feature type="transmembrane region" description="Helical" evidence="1">
    <location>
        <begin position="70"/>
        <end position="90"/>
    </location>
</feature>
<keyword evidence="1" id="KW-0472">Membrane</keyword>
<evidence type="ECO:0000256" key="1">
    <source>
        <dbReference type="SAM" id="Phobius"/>
    </source>
</evidence>
<protein>
    <submittedName>
        <fullName evidence="2">Uncharacterized protein</fullName>
    </submittedName>
</protein>
<sequence length="226" mass="23897">MSTLPELVCQYCSHRNTGADSRCGHCGAPLRRVVDTARTVAEKLPTQVAEVAEKVGGEAKSLVHKVYPRWQWYTVGAIALVMVVAAVLAVRSCSLSLPSNLQGTAPVRAMPDLLRTAATCQPLDSGGQREKCVIAATDPMLFGGIAGGRDVTFYAELVAQDRLADSISRWRGAGGSALVDGPVYAAIGPSATVWYADTRTGLRLETGTFAGRTGAQTFMSRAGLVR</sequence>
<dbReference type="RefSeq" id="WP_062975047.1">
    <property type="nucleotide sequence ID" value="NZ_JAAXOS010000020.1"/>
</dbReference>
<reference evidence="2 3" key="1">
    <citation type="submission" date="2020-04" db="EMBL/GenBank/DDBJ databases">
        <title>MicrobeNet Type strains.</title>
        <authorList>
            <person name="Nicholson A.C."/>
        </authorList>
    </citation>
    <scope>NUCLEOTIDE SEQUENCE [LARGE SCALE GENOMIC DNA]</scope>
    <source>
        <strain evidence="2 3">DSM 44956</strain>
    </source>
</reference>
<dbReference type="Proteomes" id="UP000540698">
    <property type="component" value="Unassembled WGS sequence"/>
</dbReference>
<comment type="caution">
    <text evidence="2">The sequence shown here is derived from an EMBL/GenBank/DDBJ whole genome shotgun (WGS) entry which is preliminary data.</text>
</comment>
<dbReference type="EMBL" id="JAAXOS010000020">
    <property type="protein sequence ID" value="NKY30695.1"/>
    <property type="molecule type" value="Genomic_DNA"/>
</dbReference>
<keyword evidence="3" id="KW-1185">Reference proteome</keyword>
<keyword evidence="1" id="KW-1133">Transmembrane helix</keyword>
<organism evidence="2 3">
    <name type="scientific">Nocardia gamkensis</name>
    <dbReference type="NCBI Taxonomy" id="352869"/>
    <lineage>
        <taxon>Bacteria</taxon>
        <taxon>Bacillati</taxon>
        <taxon>Actinomycetota</taxon>
        <taxon>Actinomycetes</taxon>
        <taxon>Mycobacteriales</taxon>
        <taxon>Nocardiaceae</taxon>
        <taxon>Nocardia</taxon>
    </lineage>
</organism>
<proteinExistence type="predicted"/>
<name>A0A7X6LAJ7_9NOCA</name>